<accession>A0ABU3QLL5</accession>
<proteinExistence type="predicted"/>
<evidence type="ECO:0000313" key="1">
    <source>
        <dbReference type="EMBL" id="MDT9683338.1"/>
    </source>
</evidence>
<organism evidence="1 2">
    <name type="scientific">Streptomyces tamarix</name>
    <dbReference type="NCBI Taxonomy" id="3078565"/>
    <lineage>
        <taxon>Bacteria</taxon>
        <taxon>Bacillati</taxon>
        <taxon>Actinomycetota</taxon>
        <taxon>Actinomycetes</taxon>
        <taxon>Kitasatosporales</taxon>
        <taxon>Streptomycetaceae</taxon>
        <taxon>Streptomyces</taxon>
    </lineage>
</organism>
<sequence>MISPTNKIKTKFDKPLKYKKSDFVTDTQRGAVYYVTGRKKPVAYSTVAELGTRQLLGEDYTLREIANLYNTGGLLLSETEKQVIEVLISYGKETVDGD</sequence>
<dbReference type="Proteomes" id="UP001250181">
    <property type="component" value="Unassembled WGS sequence"/>
</dbReference>
<dbReference type="RefSeq" id="WP_315878412.1">
    <property type="nucleotide sequence ID" value="NZ_JAWCTQ010000016.1"/>
</dbReference>
<keyword evidence="2" id="KW-1185">Reference proteome</keyword>
<reference evidence="1 2" key="1">
    <citation type="submission" date="2023-09" db="EMBL/GenBank/DDBJ databases">
        <title>Streptomyces sp. nov.: A antagonism against Alternaria gaisen Producing Streptochlin, Isolated from Tamarix root soil.</title>
        <authorList>
            <person name="Chen Y."/>
        </authorList>
    </citation>
    <scope>NUCLEOTIDE SEQUENCE [LARGE SCALE GENOMIC DNA]</scope>
    <source>
        <strain evidence="1 2">TRM76323</strain>
    </source>
</reference>
<dbReference type="EMBL" id="JAWCTQ010000016">
    <property type="protein sequence ID" value="MDT9683338.1"/>
    <property type="molecule type" value="Genomic_DNA"/>
</dbReference>
<gene>
    <name evidence="1" type="ORF">RND61_14830</name>
</gene>
<protein>
    <submittedName>
        <fullName evidence="1">Uncharacterized protein</fullName>
    </submittedName>
</protein>
<comment type="caution">
    <text evidence="1">The sequence shown here is derived from an EMBL/GenBank/DDBJ whole genome shotgun (WGS) entry which is preliminary data.</text>
</comment>
<name>A0ABU3QLL5_9ACTN</name>
<evidence type="ECO:0000313" key="2">
    <source>
        <dbReference type="Proteomes" id="UP001250181"/>
    </source>
</evidence>